<accession>A0A1H8B6Z4</accession>
<evidence type="ECO:0000313" key="3">
    <source>
        <dbReference type="Proteomes" id="UP000183015"/>
    </source>
</evidence>
<organism evidence="2 3">
    <name type="scientific">Streptacidiphilus jiangxiensis</name>
    <dbReference type="NCBI Taxonomy" id="235985"/>
    <lineage>
        <taxon>Bacteria</taxon>
        <taxon>Bacillati</taxon>
        <taxon>Actinomycetota</taxon>
        <taxon>Actinomycetes</taxon>
        <taxon>Kitasatosporales</taxon>
        <taxon>Streptomycetaceae</taxon>
        <taxon>Streptacidiphilus</taxon>
    </lineage>
</organism>
<evidence type="ECO:0000256" key="1">
    <source>
        <dbReference type="SAM" id="MobiDB-lite"/>
    </source>
</evidence>
<feature type="region of interest" description="Disordered" evidence="1">
    <location>
        <begin position="141"/>
        <end position="167"/>
    </location>
</feature>
<protein>
    <submittedName>
        <fullName evidence="2">Uncharacterized protein</fullName>
    </submittedName>
</protein>
<dbReference type="Proteomes" id="UP000183015">
    <property type="component" value="Unassembled WGS sequence"/>
</dbReference>
<name>A0A1H8B6Z4_STRJI</name>
<keyword evidence="3" id="KW-1185">Reference proteome</keyword>
<dbReference type="AlphaFoldDB" id="A0A1H8B6Z4"/>
<sequence length="167" mass="17982">MILARKDGRYGEVELLALYPDTGALVSTYNEPPSQRPWAGPCPDPVEARASFGLDAPDGIPQPPSFADAPLAPASPEGLHRAIATGRLRVHDRCRGPDGTLMALAAYPASGRAVHLHGEGDQRHIAARFDTTEQARAAWRQPQRAPASRLAADTTTVTARRNAPRHR</sequence>
<dbReference type="EMBL" id="FOAZ01000058">
    <property type="protein sequence ID" value="SEM78632.1"/>
    <property type="molecule type" value="Genomic_DNA"/>
</dbReference>
<dbReference type="STRING" id="235985.SAMN05414137_15815"/>
<dbReference type="RefSeq" id="WP_075004299.1">
    <property type="nucleotide sequence ID" value="NZ_FOAZ01000058.1"/>
</dbReference>
<gene>
    <name evidence="2" type="ORF">SAMN05414137_15815</name>
</gene>
<evidence type="ECO:0000313" key="2">
    <source>
        <dbReference type="EMBL" id="SEM78632.1"/>
    </source>
</evidence>
<dbReference type="OrthoDB" id="4182439at2"/>
<reference evidence="3" key="1">
    <citation type="submission" date="2016-10" db="EMBL/GenBank/DDBJ databases">
        <authorList>
            <person name="Varghese N."/>
        </authorList>
    </citation>
    <scope>NUCLEOTIDE SEQUENCE [LARGE SCALE GENOMIC DNA]</scope>
    <source>
        <strain evidence="3">DSM 45096 / BCRC 16803 / CGMCC 4.1857 / CIP 109030 / JCM 12277 / KCTC 19219 / NBRC 100920 / 33214</strain>
    </source>
</reference>
<proteinExistence type="predicted"/>